<dbReference type="RefSeq" id="WP_285607805.1">
    <property type="nucleotide sequence ID" value="NZ_BSDC01000001.1"/>
</dbReference>
<gene>
    <name evidence="2" type="ORF">GETHED_13830</name>
</gene>
<evidence type="ECO:0000313" key="2">
    <source>
        <dbReference type="EMBL" id="GLH67019.1"/>
    </source>
</evidence>
<reference evidence="2" key="1">
    <citation type="journal article" date="2023" name="Antonie Van Leeuwenhoek">
        <title>Mesoterricola silvestris gen. nov., sp. nov., Mesoterricola sediminis sp. nov., Geothrix oryzae sp. nov., Geothrix edaphica sp. nov., Geothrix rubra sp. nov., and Geothrix limicola sp. nov., six novel members of Acidobacteriota isolated from soils.</title>
        <authorList>
            <person name="Itoh H."/>
            <person name="Sugisawa Y."/>
            <person name="Mise K."/>
            <person name="Xu Z."/>
            <person name="Kuniyasu M."/>
            <person name="Ushijima N."/>
            <person name="Kawano K."/>
            <person name="Kobayashi E."/>
            <person name="Shiratori Y."/>
            <person name="Masuda Y."/>
            <person name="Senoo K."/>
        </authorList>
    </citation>
    <scope>NUCLEOTIDE SEQUENCE</scope>
    <source>
        <strain evidence="2">Red802</strain>
    </source>
</reference>
<dbReference type="Proteomes" id="UP001165044">
    <property type="component" value="Unassembled WGS sequence"/>
</dbReference>
<proteinExistence type="predicted"/>
<dbReference type="InterPro" id="IPR024775">
    <property type="entry name" value="DinB-like"/>
</dbReference>
<name>A0ABQ5PY35_9BACT</name>
<dbReference type="SUPFAM" id="SSF109854">
    <property type="entry name" value="DinB/YfiT-like putative metalloenzymes"/>
    <property type="match status" value="1"/>
</dbReference>
<sequence>MTDLLRDLLGHQAWADALFFHVWGKSDFREDPDLRTRTGHMVDVQQVFLGLLKGEPMDLEERPVPDFETLKARCRSSHEAFRALGRGLDEASLTRLVRVPWFPDPPCLITVTEALTQACLHTQHHRAQNMTRLKALGAAPKNVDYIIWLWKQRPEARWDL</sequence>
<dbReference type="EMBL" id="BSDC01000001">
    <property type="protein sequence ID" value="GLH67019.1"/>
    <property type="molecule type" value="Genomic_DNA"/>
</dbReference>
<feature type="domain" description="DinB-like" evidence="1">
    <location>
        <begin position="37"/>
        <end position="128"/>
    </location>
</feature>
<evidence type="ECO:0000313" key="3">
    <source>
        <dbReference type="Proteomes" id="UP001165044"/>
    </source>
</evidence>
<dbReference type="Pfam" id="PF12867">
    <property type="entry name" value="DinB_2"/>
    <property type="match status" value="1"/>
</dbReference>
<organism evidence="2 3">
    <name type="scientific">Geothrix edaphica</name>
    <dbReference type="NCBI Taxonomy" id="2927976"/>
    <lineage>
        <taxon>Bacteria</taxon>
        <taxon>Pseudomonadati</taxon>
        <taxon>Acidobacteriota</taxon>
        <taxon>Holophagae</taxon>
        <taxon>Holophagales</taxon>
        <taxon>Holophagaceae</taxon>
        <taxon>Geothrix</taxon>
    </lineage>
</organism>
<comment type="caution">
    <text evidence="2">The sequence shown here is derived from an EMBL/GenBank/DDBJ whole genome shotgun (WGS) entry which is preliminary data.</text>
</comment>
<keyword evidence="3" id="KW-1185">Reference proteome</keyword>
<dbReference type="InterPro" id="IPR034660">
    <property type="entry name" value="DinB/YfiT-like"/>
</dbReference>
<accession>A0ABQ5PY35</accession>
<dbReference type="Gene3D" id="1.20.120.450">
    <property type="entry name" value="dinb family like domain"/>
    <property type="match status" value="1"/>
</dbReference>
<protein>
    <submittedName>
        <fullName evidence="2">DNA damage-inducible protein DinB</fullName>
    </submittedName>
</protein>
<evidence type="ECO:0000259" key="1">
    <source>
        <dbReference type="Pfam" id="PF12867"/>
    </source>
</evidence>